<dbReference type="PANTHER" id="PTHR43701:SF2">
    <property type="entry name" value="MEMBRANE TRANSPORTER PROTEIN YJNA-RELATED"/>
    <property type="match status" value="1"/>
</dbReference>
<dbReference type="PANTHER" id="PTHR43701">
    <property type="entry name" value="MEMBRANE TRANSPORTER PROTEIN MJ0441-RELATED"/>
    <property type="match status" value="1"/>
</dbReference>
<reference evidence="6 7" key="1">
    <citation type="journal article" date="2024" name="Environ. Microbiol.">
        <title>Novel evolutionary insights on the interactions of the Holosporales (Alphaproteobacteria) with eukaryotic hosts from comparative genomics.</title>
        <authorList>
            <person name="Giovannini M."/>
            <person name="Petroni G."/>
            <person name="Castelli M."/>
        </authorList>
    </citation>
    <scope>NUCLEOTIDE SEQUENCE [LARGE SCALE GENOMIC DNA]</scope>
    <source>
        <strain evidence="6 7">US_Bl 15I1</strain>
    </source>
</reference>
<keyword evidence="5" id="KW-1003">Cell membrane</keyword>
<dbReference type="InterPro" id="IPR002781">
    <property type="entry name" value="TM_pro_TauE-like"/>
</dbReference>
<dbReference type="InterPro" id="IPR051598">
    <property type="entry name" value="TSUP/Inactive_protease-like"/>
</dbReference>
<evidence type="ECO:0000256" key="2">
    <source>
        <dbReference type="ARBA" id="ARBA00022692"/>
    </source>
</evidence>
<dbReference type="RefSeq" id="WP_331256732.1">
    <property type="nucleotide sequence ID" value="NZ_CP133270.1"/>
</dbReference>
<evidence type="ECO:0000256" key="5">
    <source>
        <dbReference type="RuleBase" id="RU363041"/>
    </source>
</evidence>
<accession>A0ABZ2C460</accession>
<dbReference type="Pfam" id="PF01925">
    <property type="entry name" value="TauE"/>
    <property type="match status" value="1"/>
</dbReference>
<sequence>MSLDPWMLWAIVGLVSGCVLGLAGAGGGIIAIPILIYWGGYSVKAASGYGLLVISVGAILTWLPQRKYTNYSVVLILLVFSFLGSYISAPWKAASPDWALIILLNFASLFSLYSLWIMRLPAPTALEKHTFLHSVSHSSLGGVLTGILSTMTGLGGGIIMVPWLTSINRLNLSRSVACSLLTIALSAPYSAYVQGYLNLPTPNLVALGAGALVASLTIKGLTASVDSNSAAHLLDVLRKLTLTTVILISMVSTLIRLI</sequence>
<feature type="transmembrane region" description="Helical" evidence="5">
    <location>
        <begin position="236"/>
        <end position="255"/>
    </location>
</feature>
<feature type="transmembrane region" description="Helical" evidence="5">
    <location>
        <begin position="71"/>
        <end position="91"/>
    </location>
</feature>
<feature type="transmembrane region" description="Helical" evidence="5">
    <location>
        <begin position="98"/>
        <end position="118"/>
    </location>
</feature>
<comment type="subcellular location">
    <subcellularLocation>
        <location evidence="5">Cell membrane</location>
        <topology evidence="5">Multi-pass membrane protein</topology>
    </subcellularLocation>
    <subcellularLocation>
        <location evidence="1">Membrane</location>
        <topology evidence="1">Multi-pass membrane protein</topology>
    </subcellularLocation>
</comment>
<comment type="similarity">
    <text evidence="5">Belongs to the 4-toluene sulfonate uptake permease (TSUP) (TC 2.A.102) family.</text>
</comment>
<keyword evidence="3 5" id="KW-1133">Transmembrane helix</keyword>
<feature type="transmembrane region" description="Helical" evidence="5">
    <location>
        <begin position="204"/>
        <end position="224"/>
    </location>
</feature>
<feature type="transmembrane region" description="Helical" evidence="5">
    <location>
        <begin position="46"/>
        <end position="65"/>
    </location>
</feature>
<dbReference type="EMBL" id="CP133270">
    <property type="protein sequence ID" value="WVX66210.1"/>
    <property type="molecule type" value="Genomic_DNA"/>
</dbReference>
<organism evidence="6 7">
    <name type="scientific">Candidatus Bealeia paramacronuclearis</name>
    <dbReference type="NCBI Taxonomy" id="1921001"/>
    <lineage>
        <taxon>Bacteria</taxon>
        <taxon>Pseudomonadati</taxon>
        <taxon>Pseudomonadota</taxon>
        <taxon>Alphaproteobacteria</taxon>
        <taxon>Holosporales</taxon>
        <taxon>Holosporaceae</taxon>
        <taxon>Candidatus Bealeia</taxon>
    </lineage>
</organism>
<keyword evidence="4 5" id="KW-0472">Membrane</keyword>
<protein>
    <recommendedName>
        <fullName evidence="5">Probable membrane transporter protein</fullName>
    </recommendedName>
</protein>
<feature type="transmembrane region" description="Helical" evidence="5">
    <location>
        <begin position="176"/>
        <end position="192"/>
    </location>
</feature>
<name>A0ABZ2C460_9PROT</name>
<dbReference type="Proteomes" id="UP001330434">
    <property type="component" value="Chromosome"/>
</dbReference>
<proteinExistence type="inferred from homology"/>
<keyword evidence="7" id="KW-1185">Reference proteome</keyword>
<feature type="transmembrane region" description="Helical" evidence="5">
    <location>
        <begin position="6"/>
        <end position="39"/>
    </location>
</feature>
<evidence type="ECO:0000256" key="1">
    <source>
        <dbReference type="ARBA" id="ARBA00004141"/>
    </source>
</evidence>
<feature type="transmembrane region" description="Helical" evidence="5">
    <location>
        <begin position="138"/>
        <end position="164"/>
    </location>
</feature>
<gene>
    <name evidence="6" type="ORF">Bealeia1_00384</name>
</gene>
<evidence type="ECO:0000256" key="4">
    <source>
        <dbReference type="ARBA" id="ARBA00023136"/>
    </source>
</evidence>
<keyword evidence="2 5" id="KW-0812">Transmembrane</keyword>
<evidence type="ECO:0000313" key="7">
    <source>
        <dbReference type="Proteomes" id="UP001330434"/>
    </source>
</evidence>
<evidence type="ECO:0000256" key="3">
    <source>
        <dbReference type="ARBA" id="ARBA00022989"/>
    </source>
</evidence>
<evidence type="ECO:0000313" key="6">
    <source>
        <dbReference type="EMBL" id="WVX66210.1"/>
    </source>
</evidence>